<dbReference type="RefSeq" id="WP_200346329.1">
    <property type="nucleotide sequence ID" value="NZ_NRSJ01000018.1"/>
</dbReference>
<proteinExistence type="predicted"/>
<organism evidence="1 2">
    <name type="scientific">Halochromatium glycolicum</name>
    <dbReference type="NCBI Taxonomy" id="85075"/>
    <lineage>
        <taxon>Bacteria</taxon>
        <taxon>Pseudomonadati</taxon>
        <taxon>Pseudomonadota</taxon>
        <taxon>Gammaproteobacteria</taxon>
        <taxon>Chromatiales</taxon>
        <taxon>Chromatiaceae</taxon>
        <taxon>Halochromatium</taxon>
    </lineage>
</organism>
<keyword evidence="2" id="KW-1185">Reference proteome</keyword>
<protein>
    <submittedName>
        <fullName evidence="1">Uncharacterized protein</fullName>
    </submittedName>
</protein>
<evidence type="ECO:0000313" key="2">
    <source>
        <dbReference type="Proteomes" id="UP001296776"/>
    </source>
</evidence>
<comment type="caution">
    <text evidence="1">The sequence shown here is derived from an EMBL/GenBank/DDBJ whole genome shotgun (WGS) entry which is preliminary data.</text>
</comment>
<dbReference type="AlphaFoldDB" id="A0AAJ0U4S1"/>
<dbReference type="EMBL" id="NRSJ01000018">
    <property type="protein sequence ID" value="MBK1705118.1"/>
    <property type="molecule type" value="Genomic_DNA"/>
</dbReference>
<reference evidence="1" key="1">
    <citation type="submission" date="2017-08" db="EMBL/GenBank/DDBJ databases">
        <authorList>
            <person name="Imhoff J.F."/>
            <person name="Rahn T."/>
            <person name="Kuenzel S."/>
            <person name="Neulinger S.C."/>
        </authorList>
    </citation>
    <scope>NUCLEOTIDE SEQUENCE</scope>
    <source>
        <strain evidence="1">DSM 11080</strain>
    </source>
</reference>
<reference evidence="1" key="2">
    <citation type="journal article" date="2020" name="Microorganisms">
        <title>Osmotic Adaptation and Compatible Solute Biosynthesis of Phototrophic Bacteria as Revealed from Genome Analyses.</title>
        <authorList>
            <person name="Imhoff J.F."/>
            <person name="Rahn T."/>
            <person name="Kunzel S."/>
            <person name="Keller A."/>
            <person name="Neulinger S.C."/>
        </authorList>
    </citation>
    <scope>NUCLEOTIDE SEQUENCE</scope>
    <source>
        <strain evidence="1">DSM 11080</strain>
    </source>
</reference>
<name>A0AAJ0U4S1_9GAMM</name>
<evidence type="ECO:0000313" key="1">
    <source>
        <dbReference type="EMBL" id="MBK1705118.1"/>
    </source>
</evidence>
<dbReference type="Proteomes" id="UP001296776">
    <property type="component" value="Unassembled WGS sequence"/>
</dbReference>
<gene>
    <name evidence="1" type="ORF">CKO40_11340</name>
</gene>
<accession>A0AAJ0U4S1</accession>
<sequence length="142" mass="15817">MTTDTDTDTARQHLFALFRHLLAAPSEPLPAPVRDWLLAGQKVYLDSATLTLDQALGLRARGRPHPARDWRLAQRDKTLREQAQRHGFTTAEVRAAVRRRRRRVPGRAAQTPLDCAVDAAATFAPLPESTDQLARILRPPAA</sequence>